<keyword evidence="1" id="KW-1133">Transmembrane helix</keyword>
<evidence type="ECO:0000313" key="2">
    <source>
        <dbReference type="EMBL" id="MBZ9611988.1"/>
    </source>
</evidence>
<feature type="transmembrane region" description="Helical" evidence="1">
    <location>
        <begin position="21"/>
        <end position="43"/>
    </location>
</feature>
<organism evidence="2 3">
    <name type="scientific">Rheinheimera maricola</name>
    <dbReference type="NCBI Taxonomy" id="2793282"/>
    <lineage>
        <taxon>Bacteria</taxon>
        <taxon>Pseudomonadati</taxon>
        <taxon>Pseudomonadota</taxon>
        <taxon>Gammaproteobacteria</taxon>
        <taxon>Chromatiales</taxon>
        <taxon>Chromatiaceae</taxon>
        <taxon>Rheinheimera</taxon>
    </lineage>
</organism>
<keyword evidence="1" id="KW-0812">Transmembrane</keyword>
<protein>
    <submittedName>
        <fullName evidence="2">Uncharacterized protein</fullName>
    </submittedName>
</protein>
<dbReference type="RefSeq" id="WP_205311003.1">
    <property type="nucleotide sequence ID" value="NZ_JAERPS020000003.1"/>
</dbReference>
<accession>A0ABS7X8X0</accession>
<dbReference type="Proteomes" id="UP000663814">
    <property type="component" value="Unassembled WGS sequence"/>
</dbReference>
<gene>
    <name evidence="2" type="ORF">I4W93_010305</name>
</gene>
<reference evidence="2 3" key="2">
    <citation type="submission" date="2021-08" db="EMBL/GenBank/DDBJ databases">
        <title>Rheinheimera aquimaris sp. nov., isolated from seawater of the East Sea in Korea.</title>
        <authorList>
            <person name="Kim K.H."/>
            <person name="Wenting R."/>
            <person name="Kim K.R."/>
            <person name="Jeon C.O."/>
        </authorList>
    </citation>
    <scope>NUCLEOTIDE SEQUENCE [LARGE SCALE GENOMIC DNA]</scope>
    <source>
        <strain evidence="2 3">MA-13</strain>
    </source>
</reference>
<dbReference type="EMBL" id="JAERPS020000003">
    <property type="protein sequence ID" value="MBZ9611988.1"/>
    <property type="molecule type" value="Genomic_DNA"/>
</dbReference>
<name>A0ABS7X8X0_9GAMM</name>
<comment type="caution">
    <text evidence="2">The sequence shown here is derived from an EMBL/GenBank/DDBJ whole genome shotgun (WGS) entry which is preliminary data.</text>
</comment>
<evidence type="ECO:0000313" key="3">
    <source>
        <dbReference type="Proteomes" id="UP000663814"/>
    </source>
</evidence>
<sequence length="156" mass="17411">MTDKELQVPDIPPQMKRGQQPLVILLLAVIALLLVGVIALFVYQQNQNQQFQRMQTATAYFDKLEQEGKVAAEQERLKAELARAEAARVETARQVAAQQNAYNPCKHVYVGKVAQTTGWLKLDYTVMGFSPSSGKASIRYKHDGNMSEISCSQIPD</sequence>
<reference evidence="2 3" key="1">
    <citation type="submission" date="2020-12" db="EMBL/GenBank/DDBJ databases">
        <authorList>
            <person name="Ruan W."/>
            <person name="Khan S.A."/>
            <person name="Jeon C.O."/>
        </authorList>
    </citation>
    <scope>NUCLEOTIDE SEQUENCE [LARGE SCALE GENOMIC DNA]</scope>
    <source>
        <strain evidence="2 3">MA-13</strain>
    </source>
</reference>
<keyword evidence="1" id="KW-0472">Membrane</keyword>
<evidence type="ECO:0000256" key="1">
    <source>
        <dbReference type="SAM" id="Phobius"/>
    </source>
</evidence>
<keyword evidence="3" id="KW-1185">Reference proteome</keyword>
<proteinExistence type="predicted"/>